<evidence type="ECO:0000313" key="2">
    <source>
        <dbReference type="Proteomes" id="UP001265315"/>
    </source>
</evidence>
<gene>
    <name evidence="1" type="ORF">J2W61_005032</name>
</gene>
<dbReference type="Proteomes" id="UP001265315">
    <property type="component" value="Unassembled WGS sequence"/>
</dbReference>
<evidence type="ECO:0000313" key="1">
    <source>
        <dbReference type="EMBL" id="MDR6705157.1"/>
    </source>
</evidence>
<dbReference type="RefSeq" id="WP_112356623.1">
    <property type="nucleotide sequence ID" value="NZ_JAGIPM010000023.1"/>
</dbReference>
<evidence type="ECO:0008006" key="3">
    <source>
        <dbReference type="Google" id="ProtNLM"/>
    </source>
</evidence>
<accession>A0AAW8M1H3</accession>
<proteinExistence type="predicted"/>
<dbReference type="EMBL" id="JAVDSW010000007">
    <property type="protein sequence ID" value="MDR6705157.1"/>
    <property type="molecule type" value="Genomic_DNA"/>
</dbReference>
<reference evidence="1" key="1">
    <citation type="submission" date="2023-07" db="EMBL/GenBank/DDBJ databases">
        <title>Sorghum-associated microbial communities from plants grown in Nebraska, USA.</title>
        <authorList>
            <person name="Schachtman D."/>
        </authorList>
    </citation>
    <scope>NUCLEOTIDE SEQUENCE</scope>
    <source>
        <strain evidence="1">1457</strain>
    </source>
</reference>
<protein>
    <recommendedName>
        <fullName evidence="3">DUF4435 domain-containing protein</fullName>
    </recommendedName>
</protein>
<sequence length="259" mass="29532">MSSSASRGKIELTLEEISYTLRHSALPTIIIEGKDDTIVFRPLEERFGAERISIFPVGGRTKLLALFEELGTNPQFLFIADRDQWCVDPIPEKYMSSRLLFTDGYSIENDAMRDGDMLALVRHSERAKFEQELDIFLNWYALAFNRVLQGNDEAIRTHCSTILDEVEQRNSLMQLKPGEQYPQELKEKLAAEYLRLVRGKSLIHLLVRQISYPGRVPRHHHAALLEQVAVKPGPLLAKFYQAVEELLLGSILTHPESAS</sequence>
<name>A0AAW8M1H3_AGRTU</name>
<organism evidence="1 2">
    <name type="scientific">Agrobacterium tumefaciens</name>
    <dbReference type="NCBI Taxonomy" id="358"/>
    <lineage>
        <taxon>Bacteria</taxon>
        <taxon>Pseudomonadati</taxon>
        <taxon>Pseudomonadota</taxon>
        <taxon>Alphaproteobacteria</taxon>
        <taxon>Hyphomicrobiales</taxon>
        <taxon>Rhizobiaceae</taxon>
        <taxon>Rhizobium/Agrobacterium group</taxon>
        <taxon>Agrobacterium</taxon>
        <taxon>Agrobacterium tumefaciens complex</taxon>
    </lineage>
</organism>
<comment type="caution">
    <text evidence="1">The sequence shown here is derived from an EMBL/GenBank/DDBJ whole genome shotgun (WGS) entry which is preliminary data.</text>
</comment>
<dbReference type="AlphaFoldDB" id="A0AAW8M1H3"/>